<feature type="region of interest" description="Disordered" evidence="4">
    <location>
        <begin position="2038"/>
        <end position="2074"/>
    </location>
</feature>
<reference evidence="5" key="1">
    <citation type="submission" date="2022-07" db="EMBL/GenBank/DDBJ databases">
        <authorList>
            <person name="Trinca V."/>
            <person name="Uliana J.V.C."/>
            <person name="Torres T.T."/>
            <person name="Ward R.J."/>
            <person name="Monesi N."/>
        </authorList>
    </citation>
    <scope>NUCLEOTIDE SEQUENCE</scope>
    <source>
        <strain evidence="5">HSMRA1968</strain>
        <tissue evidence="5">Whole embryos</tissue>
    </source>
</reference>
<feature type="compositionally biased region" description="Polar residues" evidence="4">
    <location>
        <begin position="2151"/>
        <end position="2161"/>
    </location>
</feature>
<evidence type="ECO:0000256" key="1">
    <source>
        <dbReference type="ARBA" id="ARBA00004123"/>
    </source>
</evidence>
<feature type="repeat" description="TPR" evidence="3">
    <location>
        <begin position="81"/>
        <end position="114"/>
    </location>
</feature>
<dbReference type="OrthoDB" id="77564at2759"/>
<feature type="repeat" description="TPR" evidence="3">
    <location>
        <begin position="115"/>
        <end position="148"/>
    </location>
</feature>
<dbReference type="GO" id="GO:0005634">
    <property type="term" value="C:nucleus"/>
    <property type="evidence" value="ECO:0007669"/>
    <property type="project" value="UniProtKB-SubCell"/>
</dbReference>
<feature type="region of interest" description="Disordered" evidence="4">
    <location>
        <begin position="2123"/>
        <end position="2176"/>
    </location>
</feature>
<feature type="compositionally biased region" description="Basic and acidic residues" evidence="4">
    <location>
        <begin position="2162"/>
        <end position="2176"/>
    </location>
</feature>
<feature type="compositionally biased region" description="Low complexity" evidence="4">
    <location>
        <begin position="1388"/>
        <end position="1419"/>
    </location>
</feature>
<evidence type="ECO:0000256" key="3">
    <source>
        <dbReference type="PROSITE-ProRule" id="PRU00339"/>
    </source>
</evidence>
<feature type="compositionally biased region" description="Polar residues" evidence="4">
    <location>
        <begin position="2052"/>
        <end position="2061"/>
    </location>
</feature>
<comment type="subcellular location">
    <subcellularLocation>
        <location evidence="1">Nucleus</location>
    </subcellularLocation>
</comment>
<keyword evidence="2" id="KW-0539">Nucleus</keyword>
<evidence type="ECO:0000313" key="5">
    <source>
        <dbReference type="EMBL" id="KAJ6646406.1"/>
    </source>
</evidence>
<feature type="compositionally biased region" description="Low complexity" evidence="4">
    <location>
        <begin position="2039"/>
        <end position="2051"/>
    </location>
</feature>
<dbReference type="EMBL" id="WJQU01000001">
    <property type="protein sequence ID" value="KAJ6646406.1"/>
    <property type="molecule type" value="Genomic_DNA"/>
</dbReference>
<feature type="region of interest" description="Disordered" evidence="4">
    <location>
        <begin position="1986"/>
        <end position="2012"/>
    </location>
</feature>
<gene>
    <name evidence="5" type="primary">CABIN1</name>
    <name evidence="5" type="ORF">Bhyg_01617</name>
</gene>
<dbReference type="InterPro" id="IPR019734">
    <property type="entry name" value="TPR_rpt"/>
</dbReference>
<dbReference type="Proteomes" id="UP001151699">
    <property type="component" value="Chromosome A"/>
</dbReference>
<feature type="region of interest" description="Disordered" evidence="4">
    <location>
        <begin position="353"/>
        <end position="377"/>
    </location>
</feature>
<organism evidence="5 6">
    <name type="scientific">Pseudolycoriella hygida</name>
    <dbReference type="NCBI Taxonomy" id="35572"/>
    <lineage>
        <taxon>Eukaryota</taxon>
        <taxon>Metazoa</taxon>
        <taxon>Ecdysozoa</taxon>
        <taxon>Arthropoda</taxon>
        <taxon>Hexapoda</taxon>
        <taxon>Insecta</taxon>
        <taxon>Pterygota</taxon>
        <taxon>Neoptera</taxon>
        <taxon>Endopterygota</taxon>
        <taxon>Diptera</taxon>
        <taxon>Nematocera</taxon>
        <taxon>Sciaroidea</taxon>
        <taxon>Sciaridae</taxon>
        <taxon>Pseudolycoriella</taxon>
    </lineage>
</organism>
<dbReference type="PANTHER" id="PTHR15502:SF7">
    <property type="entry name" value="CALCINEURIN-BINDING PROTEIN CABIN-1"/>
    <property type="match status" value="1"/>
</dbReference>
<keyword evidence="6" id="KW-1185">Reference proteome</keyword>
<feature type="region of interest" description="Disordered" evidence="4">
    <location>
        <begin position="1301"/>
        <end position="1432"/>
    </location>
</feature>
<evidence type="ECO:0000256" key="2">
    <source>
        <dbReference type="ARBA" id="ARBA00023242"/>
    </source>
</evidence>
<sequence length="2176" mass="246384">MMRIFALNEESRSTGSEDEDEPTVTKEAQETIAVSEFVRALQLKNNNSIDDACSLLRELLETEVLYNVSHEKKDKLLSVKYNCYKNLGFIYIEQGDSETALNYLLNAYELDDTDVFTMNKLGRLALQMNKPEIAITVFEKCLAQNPNHWPSLEGVLKVLCMKENYCEAYGWALLCYDKDKNYKYALNVILEVRSKFQNMGLEYIESCFTTKFTDFHLNRTTTTSVFPTYVEPMESEDIRPNFFGFKLREQTWLSFGELIVDLYKAIEDNDWGKHTIMTLSDLTCNGSVGSVEKGAINSELQRDSGSENAANNAERSHVSPAPVENNSDEDKEYSDSNEAVKCSFDLQQILSADGSADDSDATKQNEINGKVKQSRRRGSDLKFLEQWGWHKTKKQPVQRRKNVEQNDAETSINGILKRIFVKHFELNFDHEPILPVEDVDSNVFTSTEDDQIPEQLEISNSDFQIATQSVFDEFMGEIENSNFNIIILLAKWLKYVSRFWRQIIPKNLLDIYLKLYALYLNHHDLCTWNLLDKNDFYAAFRMALFYLELFYDKFMLNHNGKTEVDVQWLALYNHLIFLSGFFEVTCDEDKIVYIENRIRVFWLQYCLGKYEGDLQKAVDCLYSIDEVIQQQPEKYQIMLPNLKQNKKIDLVTCNELEKTLERTISLNSVNKLYHENDFDQLISILKDTIVTQAIQKTSDYDSPIRLSTQIEVFLEALWKIESYEECLIWSEKFLKLSVDNYLAAPSDTFRQTEWGDMVSYVLTYIEALIKEESVEILLCLEKMCSRLIQSLSKIVVNQLDVSYDKNGSRTHPVSTKLPWIILYHILQREEDCCPVQKYVADGREDDEAEDVIPNSLMIFFTAHDFLGRHRLCTNHNGGLLLFTLDVVAPRLRAPSMEPFRDIISEYLEQVTYCLYGYPSKKARSRHIGRHDAINVELDWQRGIQLFDIYRPDNLPEFNSFKNESISSEHEQLLQRIVSLVPSDIDPTGHVEGIRNFIAGTEKQLPQPFRLLPHRVHCIYYLLADYYFKYRDMVRSTKYYLLDLAICPTRFDSWAGLALSKASILEVKLNSCSAFCHDFHFSAKEFVSESEETLRCFQQCFELKKRHVLLWIEYGNFAYIVHSFYSRNLKLSSATLSMERFAAMEMKKDECLQAACKSFNTVEEFVHRTDTDADEDQSHDEKWLYHYMLGKIAEKQKEQPSIFLEHYKKSAKCLFENNATYPFRINHSNPPNLSIEALEVYYRITSSIVKYLEQHSVVKKATGKLFLQILKEVGNSPFALNQAKIDNNSINALKRKMSAANEELPTKRQNNGPTTESDDCPTINLLSSESSPAHNSSKVDDDDITIVDNHPKTPTEDVQPEAQAQSNEISTVAPIDTQARRKSQESNVTSTTCATTTTTGSDSSSSSSSESSSSDSSSDSDSSDDEKNSERPLSDNELEVIYRICIKNLEECVTRFPEHYKSIYRLANIYLNATGKVKDLKKCKQLLIGTYTTGLSNQIQGLFAERKLNNFFNGIWRIPSSEIDRPGSFSTHMSRCIVLLMEVLLRSSEHNILLELALNLNRNPDNDKRYIKEDERKELYQQAISYCIQTFRNQISSMRECPVHKRSDKNLLTLLIDIFRAHQKAIKHLLQKENMFASLLVDGYKVFVEGKLERVPDNVVALDAAVKLCQCEIVLRKNSGKPGAEPATESSFINSLKMFPSLVQLSSGTVSTATSANVTKVDEATTTSAATLQPTSTFAVPPASSTSGISSAMYNSALARPRGRPPGTKNTLPKGLDWSQPKLNPVAMAAMLGIYSNPSIQHSYSNPAQVSALLDDYYKLSAGMSPNTLLSVLEGVNVSGFNAAPKAFNSNIMNKVRKNIAPAVTASSTVISVGSGQLTITPSSYSSTSKPLKSPRLTDTSSTLVHDLAVDLESVIPKSELLTNKIFAEMSGKAKSGVKSQKIGNMAIPKDLPKSLTITPAPAGFSAGFTEKPLASPKPHVTLHPEVKKQKKTHKQSPLIPYASAPSLGPKATPRGYEDVLSGYQKLLLSQMMSRNMVPSTMSKSTSFQSSSIHPKQQSSNKTKPKPAKTMRFPTNSMLPDAQLATMSSNPSLNFHSTALRASQSVNKNQASHLMETSTMKYGVTPMTAHSPNKSPLPPPIARQPSPAMHPASSQKTLQQKLAEQRQKSHQQESKKE</sequence>
<evidence type="ECO:0000313" key="6">
    <source>
        <dbReference type="Proteomes" id="UP001151699"/>
    </source>
</evidence>
<dbReference type="GO" id="GO:0006325">
    <property type="term" value="P:chromatin organization"/>
    <property type="evidence" value="ECO:0007669"/>
    <property type="project" value="InterPro"/>
</dbReference>
<dbReference type="Gene3D" id="1.25.40.10">
    <property type="entry name" value="Tetratricopeptide repeat domain"/>
    <property type="match status" value="1"/>
</dbReference>
<dbReference type="SUPFAM" id="SSF48452">
    <property type="entry name" value="TPR-like"/>
    <property type="match status" value="1"/>
</dbReference>
<protein>
    <submittedName>
        <fullName evidence="5">Calcineurin-binding protein cabin-1</fullName>
    </submittedName>
</protein>
<dbReference type="GO" id="GO:0031491">
    <property type="term" value="F:nucleosome binding"/>
    <property type="evidence" value="ECO:0007669"/>
    <property type="project" value="TreeGrafter"/>
</dbReference>
<dbReference type="InterPro" id="IPR011990">
    <property type="entry name" value="TPR-like_helical_dom_sf"/>
</dbReference>
<feature type="region of interest" description="Disordered" evidence="4">
    <location>
        <begin position="1"/>
        <end position="24"/>
    </location>
</feature>
<dbReference type="InterPro" id="IPR033053">
    <property type="entry name" value="Hir3/CABIN1"/>
</dbReference>
<evidence type="ECO:0000256" key="4">
    <source>
        <dbReference type="SAM" id="MobiDB-lite"/>
    </source>
</evidence>
<feature type="compositionally biased region" description="Polar residues" evidence="4">
    <location>
        <begin position="1323"/>
        <end position="1335"/>
    </location>
</feature>
<dbReference type="PANTHER" id="PTHR15502">
    <property type="entry name" value="CALCINEURIN-BINDING PROTEIN CABIN 1-RELATED"/>
    <property type="match status" value="1"/>
</dbReference>
<feature type="region of interest" description="Disordered" evidence="4">
    <location>
        <begin position="1757"/>
        <end position="1777"/>
    </location>
</feature>
<feature type="region of interest" description="Disordered" evidence="4">
    <location>
        <begin position="301"/>
        <end position="337"/>
    </location>
</feature>
<keyword evidence="3" id="KW-0802">TPR repeat</keyword>
<name>A0A9Q0N9R3_9DIPT</name>
<dbReference type="SMART" id="SM00028">
    <property type="entry name" value="TPR"/>
    <property type="match status" value="3"/>
</dbReference>
<accession>A0A9Q0N9R3</accession>
<proteinExistence type="predicted"/>
<comment type="caution">
    <text evidence="5">The sequence shown here is derived from an EMBL/GenBank/DDBJ whole genome shotgun (WGS) entry which is preliminary data.</text>
</comment>
<dbReference type="PROSITE" id="PS50005">
    <property type="entry name" value="TPR"/>
    <property type="match status" value="2"/>
</dbReference>